<dbReference type="EMBL" id="CADCTH010000529">
    <property type="protein sequence ID" value="CAA9288091.1"/>
    <property type="molecule type" value="Genomic_DNA"/>
</dbReference>
<accession>A0A6J4JUI5</accession>
<feature type="non-terminal residue" evidence="1">
    <location>
        <position position="1"/>
    </location>
</feature>
<dbReference type="AlphaFoldDB" id="A0A6J4JUI5"/>
<proteinExistence type="predicted"/>
<evidence type="ECO:0000313" key="1">
    <source>
        <dbReference type="EMBL" id="CAA9288091.1"/>
    </source>
</evidence>
<reference evidence="1" key="1">
    <citation type="submission" date="2020-02" db="EMBL/GenBank/DDBJ databases">
        <authorList>
            <person name="Meier V. D."/>
        </authorList>
    </citation>
    <scope>NUCLEOTIDE SEQUENCE</scope>
    <source>
        <strain evidence="1">AVDCRST_MAG54</strain>
    </source>
</reference>
<gene>
    <name evidence="1" type="ORF">AVDCRST_MAG54-4207</name>
</gene>
<name>A0A6J4JUI5_9PSEU</name>
<sequence>PGLVEDEPDVGALVLAGPGSTGATLGRITGEIARFRPTTRSNARAPHELARILLLQHIDVLWWSDGMSFADEPAVRASDALVSLADLRRRGRLGFRYKIAARTLPARARAGLARRWDPEREPRSSGLSHDRARPAMVALLEDVAVRFAEAAPGWDHGLWVNCILRSEVAQQHLRELGYSAFPRSSHCVGYAADLEMDWVARRGGADALRSVLLGLRDAGVVNVIDEGQAWHVCLNPAWAAHYDRQFGGAAAVAEGDARCAG</sequence>
<protein>
    <submittedName>
        <fullName evidence="1">Uncharacterized protein</fullName>
    </submittedName>
</protein>
<organism evidence="1">
    <name type="scientific">uncultured Actinomycetospora sp</name>
    <dbReference type="NCBI Taxonomy" id="1135996"/>
    <lineage>
        <taxon>Bacteria</taxon>
        <taxon>Bacillati</taxon>
        <taxon>Actinomycetota</taxon>
        <taxon>Actinomycetes</taxon>
        <taxon>Pseudonocardiales</taxon>
        <taxon>Pseudonocardiaceae</taxon>
        <taxon>Actinomycetospora</taxon>
        <taxon>environmental samples</taxon>
    </lineage>
</organism>